<evidence type="ECO:0000313" key="2">
    <source>
        <dbReference type="EMBL" id="MFD1510729.1"/>
    </source>
</evidence>
<dbReference type="Pfam" id="PF13340">
    <property type="entry name" value="DUF4096"/>
    <property type="match status" value="1"/>
</dbReference>
<accession>A0ABW4EKT3</accession>
<sequence>MDESRFVIKDHQWEKMEPHCLGRKRDPGRTGMDPRLFLEAVFWIARTGAPWRDLPTDFGNWNTVYRRFRDWARAGVFDRIFNALSDEPDMEIAMVDATIVKVHRAGQGSKGGLSVRL</sequence>
<proteinExistence type="predicted"/>
<evidence type="ECO:0000259" key="1">
    <source>
        <dbReference type="Pfam" id="PF13340"/>
    </source>
</evidence>
<gene>
    <name evidence="2" type="ORF">ACFTOW_15190</name>
</gene>
<dbReference type="NCBIfam" id="NF033580">
    <property type="entry name" value="transpos_IS5_3"/>
    <property type="match status" value="1"/>
</dbReference>
<reference evidence="3" key="1">
    <citation type="journal article" date="2019" name="Int. J. Syst. Evol. Microbiol.">
        <title>The Global Catalogue of Microorganisms (GCM) 10K type strain sequencing project: providing services to taxonomists for standard genome sequencing and annotation.</title>
        <authorList>
            <consortium name="The Broad Institute Genomics Platform"/>
            <consortium name="The Broad Institute Genome Sequencing Center for Infectious Disease"/>
            <person name="Wu L."/>
            <person name="Ma J."/>
        </authorList>
    </citation>
    <scope>NUCLEOTIDE SEQUENCE [LARGE SCALE GENOMIC DNA]</scope>
    <source>
        <strain evidence="3">CGMCC 1.12477</strain>
    </source>
</reference>
<dbReference type="PANTHER" id="PTHR46637">
    <property type="entry name" value="TIS1421-TRANSPOSASE PROTEIN A"/>
    <property type="match status" value="1"/>
</dbReference>
<dbReference type="InterPro" id="IPR025161">
    <property type="entry name" value="IS402-like_dom"/>
</dbReference>
<name>A0ABW4EKT3_9RHOB</name>
<organism evidence="2 3">
    <name type="scientific">Lacimonas salitolerans</name>
    <dbReference type="NCBI Taxonomy" id="1323750"/>
    <lineage>
        <taxon>Bacteria</taxon>
        <taxon>Pseudomonadati</taxon>
        <taxon>Pseudomonadota</taxon>
        <taxon>Alphaproteobacteria</taxon>
        <taxon>Rhodobacterales</taxon>
        <taxon>Paracoccaceae</taxon>
        <taxon>Lacimonas</taxon>
    </lineage>
</organism>
<keyword evidence="3" id="KW-1185">Reference proteome</keyword>
<dbReference type="Proteomes" id="UP001597186">
    <property type="component" value="Unassembled WGS sequence"/>
</dbReference>
<comment type="caution">
    <text evidence="2">The sequence shown here is derived from an EMBL/GenBank/DDBJ whole genome shotgun (WGS) entry which is preliminary data.</text>
</comment>
<dbReference type="EMBL" id="JBHUDD010000141">
    <property type="protein sequence ID" value="MFD1510729.1"/>
    <property type="molecule type" value="Genomic_DNA"/>
</dbReference>
<dbReference type="PANTHER" id="PTHR46637:SF1">
    <property type="entry name" value="BLL5188 PROTEIN"/>
    <property type="match status" value="1"/>
</dbReference>
<evidence type="ECO:0000313" key="3">
    <source>
        <dbReference type="Proteomes" id="UP001597186"/>
    </source>
</evidence>
<dbReference type="InterPro" id="IPR052909">
    <property type="entry name" value="Transposase_6_like"/>
</dbReference>
<feature type="domain" description="Insertion element IS402-like" evidence="1">
    <location>
        <begin position="9"/>
        <end position="81"/>
    </location>
</feature>
<dbReference type="RefSeq" id="WP_379917184.1">
    <property type="nucleotide sequence ID" value="NZ_JBHUDD010000141.1"/>
</dbReference>
<protein>
    <submittedName>
        <fullName evidence="2">IS5 family transposase</fullName>
    </submittedName>
</protein>